<evidence type="ECO:0000313" key="4">
    <source>
        <dbReference type="EMBL" id="KAE8258082.1"/>
    </source>
</evidence>
<protein>
    <submittedName>
        <fullName evidence="4">Uncharacterized protein</fullName>
    </submittedName>
</protein>
<sequence length="97" mass="10762">MKLTFSLVLYFLGLATFAVAKNVGASGEEDTHPQPHIPEGGPQSWLPTLHPPPKHVDPQVLPPKQVNPKHKHVPDLRCVNNCVVKKGHSRDYCLPRC</sequence>
<proteinExistence type="predicted"/>
<feature type="signal peptide" evidence="2">
    <location>
        <begin position="1"/>
        <end position="20"/>
    </location>
</feature>
<reference evidence="3" key="3">
    <citation type="submission" date="2020-10" db="EMBL/GenBank/DDBJ databases">
        <authorList>
            <person name="Sedaghatjoo S."/>
        </authorList>
    </citation>
    <scope>NUCLEOTIDE SEQUENCE</scope>
    <source>
        <strain evidence="3">AZH3</strain>
    </source>
</reference>
<evidence type="ECO:0000313" key="3">
    <source>
        <dbReference type="EMBL" id="CAD6920544.1"/>
    </source>
</evidence>
<dbReference type="EMBL" id="LWDD02000611">
    <property type="protein sequence ID" value="KAE8258082.1"/>
    <property type="molecule type" value="Genomic_DNA"/>
</dbReference>
<keyword evidence="6" id="KW-1185">Reference proteome</keyword>
<feature type="region of interest" description="Disordered" evidence="1">
    <location>
        <begin position="24"/>
        <end position="72"/>
    </location>
</feature>
<evidence type="ECO:0000256" key="1">
    <source>
        <dbReference type="SAM" id="MobiDB-lite"/>
    </source>
</evidence>
<name>A0A177UL33_9BASI</name>
<reference evidence="4" key="1">
    <citation type="submission" date="2016-04" db="EMBL/GenBank/DDBJ databases">
        <authorList>
            <person name="Nguyen H.D."/>
            <person name="Kesanakurti P."/>
            <person name="Cullis J."/>
            <person name="Levesque C.A."/>
            <person name="Hambleton S."/>
        </authorList>
    </citation>
    <scope>NUCLEOTIDE SEQUENCE</scope>
    <source>
        <strain evidence="4">DAOMC 238032</strain>
    </source>
</reference>
<feature type="chain" id="PRO_5043769480" evidence="2">
    <location>
        <begin position="21"/>
        <end position="97"/>
    </location>
</feature>
<evidence type="ECO:0000313" key="5">
    <source>
        <dbReference type="Proteomes" id="UP000077671"/>
    </source>
</evidence>
<dbReference type="EMBL" id="CAJHJG010002493">
    <property type="protein sequence ID" value="CAD6920544.1"/>
    <property type="molecule type" value="Genomic_DNA"/>
</dbReference>
<evidence type="ECO:0000256" key="2">
    <source>
        <dbReference type="SAM" id="SignalP"/>
    </source>
</evidence>
<reference evidence="4" key="2">
    <citation type="journal article" date="2019" name="IMA Fungus">
        <title>Genome sequencing and comparison of five Tilletia species to identify candidate genes for the detection of regulated species infecting wheat.</title>
        <authorList>
            <person name="Nguyen H.D.T."/>
            <person name="Sultana T."/>
            <person name="Kesanakurti P."/>
            <person name="Hambleton S."/>
        </authorList>
    </citation>
    <scope>NUCLEOTIDE SEQUENCE</scope>
    <source>
        <strain evidence="4">DAOMC 238032</strain>
    </source>
</reference>
<gene>
    <name evidence="4" type="ORF">A4X03_0g4485</name>
    <name evidence="3" type="ORF">JKIAZH3_G5187</name>
</gene>
<dbReference type="AlphaFoldDB" id="A0A177UL33"/>
<organism evidence="4 5">
    <name type="scientific">Tilletia caries</name>
    <name type="common">wheat bunt fungus</name>
    <dbReference type="NCBI Taxonomy" id="13290"/>
    <lineage>
        <taxon>Eukaryota</taxon>
        <taxon>Fungi</taxon>
        <taxon>Dikarya</taxon>
        <taxon>Basidiomycota</taxon>
        <taxon>Ustilaginomycotina</taxon>
        <taxon>Exobasidiomycetes</taxon>
        <taxon>Tilletiales</taxon>
        <taxon>Tilletiaceae</taxon>
        <taxon>Tilletia</taxon>
    </lineage>
</organism>
<dbReference type="Proteomes" id="UP000836402">
    <property type="component" value="Unassembled WGS sequence"/>
</dbReference>
<keyword evidence="2" id="KW-0732">Signal</keyword>
<dbReference type="Proteomes" id="UP000077671">
    <property type="component" value="Unassembled WGS sequence"/>
</dbReference>
<comment type="caution">
    <text evidence="4">The sequence shown here is derived from an EMBL/GenBank/DDBJ whole genome shotgun (WGS) entry which is preliminary data.</text>
</comment>
<accession>A0A177UL33</accession>
<evidence type="ECO:0000313" key="6">
    <source>
        <dbReference type="Proteomes" id="UP000836402"/>
    </source>
</evidence>